<sequence length="193" mass="20745">MRLVFALMVAAAPALAQEVVTPQIPREEGLAAWDRIFEVTSHPRCTNCHVGDAGIPMWEALGYGEERVHGMGIVADDSRIGAESVPCRTCHVTSARANTVPHAPPHIDDAWRLPPIELEWLDKSSAEVCAQMRDPETNDGNTIAELVEHLQTSAFVAWGFDPGAGRSAPTGTVEDIARDVALWGEAGTPCVEG</sequence>
<dbReference type="Proteomes" id="UP000198977">
    <property type="component" value="Unassembled WGS sequence"/>
</dbReference>
<dbReference type="OrthoDB" id="656942at2"/>
<gene>
    <name evidence="2" type="ORF">SAMN04488523_108197</name>
</gene>
<dbReference type="InterPro" id="IPR036280">
    <property type="entry name" value="Multihaem_cyt_sf"/>
</dbReference>
<feature type="signal peptide" evidence="1">
    <location>
        <begin position="1"/>
        <end position="16"/>
    </location>
</feature>
<protein>
    <recommendedName>
        <fullName evidence="4">Cytochrome c domain-containing protein</fullName>
    </recommendedName>
</protein>
<organism evidence="2 3">
    <name type="scientific">Sulfitobacter brevis</name>
    <dbReference type="NCBI Taxonomy" id="74348"/>
    <lineage>
        <taxon>Bacteria</taxon>
        <taxon>Pseudomonadati</taxon>
        <taxon>Pseudomonadota</taxon>
        <taxon>Alphaproteobacteria</taxon>
        <taxon>Rhodobacterales</taxon>
        <taxon>Roseobacteraceae</taxon>
        <taxon>Sulfitobacter</taxon>
    </lineage>
</organism>
<feature type="chain" id="PRO_5011721676" description="Cytochrome c domain-containing protein" evidence="1">
    <location>
        <begin position="17"/>
        <end position="193"/>
    </location>
</feature>
<dbReference type="SUPFAM" id="SSF48695">
    <property type="entry name" value="Multiheme cytochromes"/>
    <property type="match status" value="1"/>
</dbReference>
<evidence type="ECO:0008006" key="4">
    <source>
        <dbReference type="Google" id="ProtNLM"/>
    </source>
</evidence>
<evidence type="ECO:0000256" key="1">
    <source>
        <dbReference type="SAM" id="SignalP"/>
    </source>
</evidence>
<reference evidence="2 3" key="1">
    <citation type="submission" date="2016-10" db="EMBL/GenBank/DDBJ databases">
        <authorList>
            <person name="de Groot N.N."/>
        </authorList>
    </citation>
    <scope>NUCLEOTIDE SEQUENCE [LARGE SCALE GENOMIC DNA]</scope>
    <source>
        <strain evidence="2 3">DSM 11443</strain>
    </source>
</reference>
<keyword evidence="1" id="KW-0732">Signal</keyword>
<evidence type="ECO:0000313" key="3">
    <source>
        <dbReference type="Proteomes" id="UP000198977"/>
    </source>
</evidence>
<keyword evidence="3" id="KW-1185">Reference proteome</keyword>
<accession>A0A1I2BSK1</accession>
<proteinExistence type="predicted"/>
<name>A0A1I2BSK1_9RHOB</name>
<dbReference type="RefSeq" id="WP_093924218.1">
    <property type="nucleotide sequence ID" value="NZ_FOMW01000008.1"/>
</dbReference>
<dbReference type="STRING" id="74348.SAMN04488523_108197"/>
<dbReference type="EMBL" id="FOMW01000008">
    <property type="protein sequence ID" value="SFE59069.1"/>
    <property type="molecule type" value="Genomic_DNA"/>
</dbReference>
<evidence type="ECO:0000313" key="2">
    <source>
        <dbReference type="EMBL" id="SFE59069.1"/>
    </source>
</evidence>
<dbReference type="AlphaFoldDB" id="A0A1I2BSK1"/>